<reference evidence="3" key="1">
    <citation type="journal article" date="2016" name="Proc. Natl. Acad. Sci. U.S.A.">
        <title>Chromosome-level assembly of Arabidopsis thaliana Ler reveals the extent of translocation and inversion polymorphisms.</title>
        <authorList>
            <person name="Zapata L."/>
            <person name="Ding J."/>
            <person name="Willing E.M."/>
            <person name="Hartwig B."/>
            <person name="Bezdan D."/>
            <person name="Jiao W.B."/>
            <person name="Patel V."/>
            <person name="Velikkakam James G."/>
            <person name="Koornneef M."/>
            <person name="Ossowski S."/>
            <person name="Schneeberger K."/>
        </authorList>
    </citation>
    <scope>NUCLEOTIDE SEQUENCE [LARGE SCALE GENOMIC DNA]</scope>
    <source>
        <strain evidence="3">cv. Landsberg erecta</strain>
    </source>
</reference>
<dbReference type="Proteomes" id="UP000078284">
    <property type="component" value="Chromosome 5"/>
</dbReference>
<dbReference type="KEGG" id="ath:AT5G38670"/>
<protein>
    <recommendedName>
        <fullName evidence="1">F-box domain-containing protein</fullName>
    </recommendedName>
</protein>
<dbReference type="Gene3D" id="2.120.10.80">
    <property type="entry name" value="Kelch-type beta propeller"/>
    <property type="match status" value="1"/>
</dbReference>
<dbReference type="SUPFAM" id="SSF117281">
    <property type="entry name" value="Kelch motif"/>
    <property type="match status" value="1"/>
</dbReference>
<dbReference type="AlphaFoldDB" id="A0A178UKQ4"/>
<dbReference type="PhylomeDB" id="A0A178UKQ4"/>
<comment type="caution">
    <text evidence="2">The sequence shown here is derived from an EMBL/GenBank/DDBJ whole genome shotgun (WGS) entry which is preliminary data.</text>
</comment>
<evidence type="ECO:0000259" key="1">
    <source>
        <dbReference type="SMART" id="SM00256"/>
    </source>
</evidence>
<organism evidence="2 3">
    <name type="scientific">Arabidopsis thaliana</name>
    <name type="common">Mouse-ear cress</name>
    <dbReference type="NCBI Taxonomy" id="3702"/>
    <lineage>
        <taxon>Eukaryota</taxon>
        <taxon>Viridiplantae</taxon>
        <taxon>Streptophyta</taxon>
        <taxon>Embryophyta</taxon>
        <taxon>Tracheophyta</taxon>
        <taxon>Spermatophyta</taxon>
        <taxon>Magnoliopsida</taxon>
        <taxon>eudicotyledons</taxon>
        <taxon>Gunneridae</taxon>
        <taxon>Pentapetalae</taxon>
        <taxon>rosids</taxon>
        <taxon>malvids</taxon>
        <taxon>Brassicales</taxon>
        <taxon>Brassicaceae</taxon>
        <taxon>Camelineae</taxon>
        <taxon>Arabidopsis</taxon>
    </lineage>
</organism>
<dbReference type="PANTHER" id="PTHR24414:SF184">
    <property type="entry name" value="GALACTOSE OXIDASE_KELCH REPEAT SUPERFAMILY PROTEIN"/>
    <property type="match status" value="1"/>
</dbReference>
<proteinExistence type="predicted"/>
<dbReference type="EMBL" id="LUHQ01000005">
    <property type="protein sequence ID" value="OAO93877.1"/>
    <property type="molecule type" value="Genomic_DNA"/>
</dbReference>
<dbReference type="Pfam" id="PF25210">
    <property type="entry name" value="Kelch_FKB95"/>
    <property type="match status" value="1"/>
</dbReference>
<dbReference type="CDD" id="cd22152">
    <property type="entry name" value="F-box_AtAFR-like"/>
    <property type="match status" value="1"/>
</dbReference>
<dbReference type="InterPro" id="IPR001810">
    <property type="entry name" value="F-box_dom"/>
</dbReference>
<dbReference type="SUPFAM" id="SSF81383">
    <property type="entry name" value="F-box domain"/>
    <property type="match status" value="1"/>
</dbReference>
<sequence length="291" mass="33832">MQSQTNPNPSLPDDLILSCVARVSRLYYPALSLVSKSFRSLIASPELYKTRSLLDRTESCLYILYCTSNTWHEGPRLRVKLMSCTACVLDEKIYVSGRCKDGDSMTFQVFDTNTQTWDPLSVPCSETKHDFHYKIVRFDGKLHLVSYKGVDAYNSKEGRWDLVTPSIEHNKYLYDCYRNIGNVWYTIVKGDISTSVWWYHSEEREWRDLKGMVGLPKFPIDACLRMVDYGGKMAVLWDDYLPGRRKKMIWCAEIALERRGSLEIWGKVEWFAHVLTVPRQYEFVKVLAATL</sequence>
<accession>A0A178UKQ4</accession>
<dbReference type="InterPro" id="IPR036047">
    <property type="entry name" value="F-box-like_dom_sf"/>
</dbReference>
<name>A0A178UKQ4_ARATH</name>
<dbReference type="RefSeq" id="NP_198683.1">
    <property type="nucleotide sequence ID" value="NM_123228.1"/>
</dbReference>
<feature type="domain" description="F-box" evidence="1">
    <location>
        <begin position="11"/>
        <end position="51"/>
    </location>
</feature>
<evidence type="ECO:0000313" key="3">
    <source>
        <dbReference type="Proteomes" id="UP000078284"/>
    </source>
</evidence>
<gene>
    <name evidence="2" type="ordered locus">AXX17_At5g36020</name>
</gene>
<dbReference type="InterPro" id="IPR050354">
    <property type="entry name" value="F-box/kelch-repeat_ARATH"/>
</dbReference>
<dbReference type="PANTHER" id="PTHR24414">
    <property type="entry name" value="F-BOX/KELCH-REPEAT PROTEIN SKIP4"/>
    <property type="match status" value="1"/>
</dbReference>
<dbReference type="OMA" id="RYHQYAS"/>
<dbReference type="SMR" id="A0A178UKQ4"/>
<dbReference type="SMART" id="SM00256">
    <property type="entry name" value="FBOX"/>
    <property type="match status" value="1"/>
</dbReference>
<evidence type="ECO:0000313" key="2">
    <source>
        <dbReference type="EMBL" id="OAO93877.1"/>
    </source>
</evidence>
<dbReference type="InterPro" id="IPR015915">
    <property type="entry name" value="Kelch-typ_b-propeller"/>
</dbReference>
<dbReference type="InterPro" id="IPR057499">
    <property type="entry name" value="Kelch_FKB95"/>
</dbReference>